<proteinExistence type="predicted"/>
<evidence type="ECO:0000313" key="1">
    <source>
        <dbReference type="Proteomes" id="UP000887566"/>
    </source>
</evidence>
<sequence length="173" mass="19370">MPTQSRAPATADSLSVRSKAVLRYVARPFIGLRCQAGRVESCPLPNMMQLIRTKRILHTAVVVAHAMTAGERQWCERVCERESFRRVAAAAAARSPMHKELRAHGSQLVPLLVISIAFGRSSESWRRLHELLTVVFSTPKYQSAVYSQQTGREFSAFKYNYAMSGDGLTPVQY</sequence>
<keyword evidence="1" id="KW-1185">Reference proteome</keyword>
<dbReference type="WBParaSite" id="PSAMB.scaffold4020size15975.g23203.t1">
    <property type="protein sequence ID" value="PSAMB.scaffold4020size15975.g23203.t1"/>
    <property type="gene ID" value="PSAMB.scaffold4020size15975.g23203"/>
</dbReference>
<protein>
    <submittedName>
        <fullName evidence="2">Uncharacterized protein</fullName>
    </submittedName>
</protein>
<organism evidence="1 2">
    <name type="scientific">Plectus sambesii</name>
    <dbReference type="NCBI Taxonomy" id="2011161"/>
    <lineage>
        <taxon>Eukaryota</taxon>
        <taxon>Metazoa</taxon>
        <taxon>Ecdysozoa</taxon>
        <taxon>Nematoda</taxon>
        <taxon>Chromadorea</taxon>
        <taxon>Plectida</taxon>
        <taxon>Plectina</taxon>
        <taxon>Plectoidea</taxon>
        <taxon>Plectidae</taxon>
        <taxon>Plectus</taxon>
    </lineage>
</organism>
<reference evidence="2" key="1">
    <citation type="submission" date="2022-11" db="UniProtKB">
        <authorList>
            <consortium name="WormBaseParasite"/>
        </authorList>
    </citation>
    <scope>IDENTIFICATION</scope>
</reference>
<accession>A0A914WHF3</accession>
<name>A0A914WHF3_9BILA</name>
<dbReference type="Proteomes" id="UP000887566">
    <property type="component" value="Unplaced"/>
</dbReference>
<evidence type="ECO:0000313" key="2">
    <source>
        <dbReference type="WBParaSite" id="PSAMB.scaffold4020size15975.g23203.t1"/>
    </source>
</evidence>
<dbReference type="AlphaFoldDB" id="A0A914WHF3"/>